<keyword evidence="2" id="KW-1185">Reference proteome</keyword>
<evidence type="ECO:0000313" key="1">
    <source>
        <dbReference type="EMBL" id="SEN09316.1"/>
    </source>
</evidence>
<dbReference type="OrthoDB" id="7876907at2"/>
<evidence type="ECO:0000313" key="2">
    <source>
        <dbReference type="Proteomes" id="UP000198761"/>
    </source>
</evidence>
<dbReference type="STRING" id="933059.SAMN04488103_10398"/>
<dbReference type="AlphaFoldDB" id="A0A1H8DQ45"/>
<reference evidence="1 2" key="1">
    <citation type="submission" date="2016-10" db="EMBL/GenBank/DDBJ databases">
        <authorList>
            <person name="de Groot N.N."/>
        </authorList>
    </citation>
    <scope>NUCLEOTIDE SEQUENCE [LARGE SCALE GENOMIC DNA]</scope>
    <source>
        <strain evidence="1 2">DSM 3857</strain>
    </source>
</reference>
<dbReference type="Proteomes" id="UP000198761">
    <property type="component" value="Unassembled WGS sequence"/>
</dbReference>
<organism evidence="1 2">
    <name type="scientific">Gemmobacter aquatilis</name>
    <dbReference type="NCBI Taxonomy" id="933059"/>
    <lineage>
        <taxon>Bacteria</taxon>
        <taxon>Pseudomonadati</taxon>
        <taxon>Pseudomonadota</taxon>
        <taxon>Alphaproteobacteria</taxon>
        <taxon>Rhodobacterales</taxon>
        <taxon>Paracoccaceae</taxon>
        <taxon>Gemmobacter</taxon>
    </lineage>
</organism>
<dbReference type="RefSeq" id="WP_091299459.1">
    <property type="nucleotide sequence ID" value="NZ_FOCE01000003.1"/>
</dbReference>
<accession>A0A1H8DQ45</accession>
<name>A0A1H8DQ45_9RHOB</name>
<protein>
    <submittedName>
        <fullName evidence="1">Uncharacterized protein</fullName>
    </submittedName>
</protein>
<gene>
    <name evidence="1" type="ORF">SAMN04488103_10398</name>
</gene>
<sequence>MRAASIRQNPCLRVTGLLLVLPFLLLSLIAPGFMPVRGADGGVAIVICADGAMAEIIVDAVTGQPVPDAAPQDERCAWAQAAVVVAELAQPTLVPPVALPLGFHPVAPHDLWRPAHDPRGIWARGPPETV</sequence>
<dbReference type="EMBL" id="FOCE01000003">
    <property type="protein sequence ID" value="SEN09316.1"/>
    <property type="molecule type" value="Genomic_DNA"/>
</dbReference>
<proteinExistence type="predicted"/>